<gene>
    <name evidence="1" type="ORF">RZ517_13040</name>
</gene>
<name>A0ABZ2HGW7_9RHOB</name>
<protein>
    <submittedName>
        <fullName evidence="1">Uncharacterized protein</fullName>
    </submittedName>
</protein>
<evidence type="ECO:0000313" key="2">
    <source>
        <dbReference type="Proteomes" id="UP001364156"/>
    </source>
</evidence>
<dbReference type="EMBL" id="CP146069">
    <property type="protein sequence ID" value="WWR45711.1"/>
    <property type="molecule type" value="Genomic_DNA"/>
</dbReference>
<dbReference type="Proteomes" id="UP001364156">
    <property type="component" value="Chromosome"/>
</dbReference>
<accession>A0ABZ2HGW7</accession>
<sequence>MRPSKQKRHIGKLLKIRLDHCEVVALCIWHTDELGYLLKWFEKDICIETLNPVQDEPFMYAFVPLDQAMRRGVVSLIKRLDDFEAYRPLMRGGGGQKPGGGHLPWYLEYNGVYERVSAHDPRLPSLSDTGLAGLGFIDFLYLHNRTPEVQFAILSGVGRLPMQ</sequence>
<organism evidence="1 2">
    <name type="scientific">Roseovarius phycicola</name>
    <dbReference type="NCBI Taxonomy" id="3080976"/>
    <lineage>
        <taxon>Bacteria</taxon>
        <taxon>Pseudomonadati</taxon>
        <taxon>Pseudomonadota</taxon>
        <taxon>Alphaproteobacteria</taxon>
        <taxon>Rhodobacterales</taxon>
        <taxon>Roseobacteraceae</taxon>
        <taxon>Roseovarius</taxon>
    </lineage>
</organism>
<proteinExistence type="predicted"/>
<keyword evidence="2" id="KW-1185">Reference proteome</keyword>
<reference evidence="1 2" key="1">
    <citation type="submission" date="2023-10" db="EMBL/GenBank/DDBJ databases">
        <title>Roseovarius strain S88 nov., isolated from a marine algae.</title>
        <authorList>
            <person name="Lee M.W."/>
            <person name="Lee J.K."/>
            <person name="Kim J.M."/>
            <person name="Choi D.G."/>
            <person name="Baek J.H."/>
            <person name="Bayburt H."/>
            <person name="Jung J.J."/>
            <person name="Han D.M."/>
            <person name="Jeon C.O."/>
        </authorList>
    </citation>
    <scope>NUCLEOTIDE SEQUENCE [LARGE SCALE GENOMIC DNA]</scope>
    <source>
        <strain evidence="1 2">S88</strain>
    </source>
</reference>
<evidence type="ECO:0000313" key="1">
    <source>
        <dbReference type="EMBL" id="WWR45711.1"/>
    </source>
</evidence>